<evidence type="ECO:0000313" key="2">
    <source>
        <dbReference type="Proteomes" id="UP001433508"/>
    </source>
</evidence>
<comment type="caution">
    <text evidence="1">The sequence shown here is derived from an EMBL/GenBank/DDBJ whole genome shotgun (WGS) entry which is preliminary data.</text>
</comment>
<name>A0ACC3T9R8_LIPKO</name>
<sequence>MLVGRIQRSTVFATILPSSTAQPGANCLRWPVSDASHVTGGRTGLVTGIREGRTIQTGSFRPRDYSDLHGRTSRQGSSHSANRELSGLAYGTRLIGLSRLCRDGEKVRGLHSSTNSAAWYDFMLGKDQTKKDVKLNAEEIEELSTVKEKGETESKIEQDDTADEYRPLKLEDFDYRVSKIKPIIPQHVQNLDESGLVNGEIYEIGFKKTTRSWKTQMNGFKIDTWKAKTPVHDKKQVLKIAKLVAADQLGVIKIDWPTGSAIELDNSETAPEEDPFAKVVKSHDLPSLDFDINAFSLRDINVRFQVVKRMSQLTGRPIPDLVFTRALSMKEILVYYAVETHKQQSYGLFQDDPYNPYVTRLYIDPHKFEGTNVKIH</sequence>
<proteinExistence type="predicted"/>
<organism evidence="1 2">
    <name type="scientific">Lipomyces kononenkoae</name>
    <name type="common">Yeast</name>
    <dbReference type="NCBI Taxonomy" id="34357"/>
    <lineage>
        <taxon>Eukaryota</taxon>
        <taxon>Fungi</taxon>
        <taxon>Dikarya</taxon>
        <taxon>Ascomycota</taxon>
        <taxon>Saccharomycotina</taxon>
        <taxon>Lipomycetes</taxon>
        <taxon>Lipomycetales</taxon>
        <taxon>Lipomycetaceae</taxon>
        <taxon>Lipomyces</taxon>
    </lineage>
</organism>
<evidence type="ECO:0000313" key="1">
    <source>
        <dbReference type="EMBL" id="KAK9240679.1"/>
    </source>
</evidence>
<gene>
    <name evidence="1" type="ORF">V1525DRAFT_429677</name>
</gene>
<keyword evidence="2" id="KW-1185">Reference proteome</keyword>
<dbReference type="EMBL" id="MU971338">
    <property type="protein sequence ID" value="KAK9240679.1"/>
    <property type="molecule type" value="Genomic_DNA"/>
</dbReference>
<accession>A0ACC3T9R8</accession>
<protein>
    <submittedName>
        <fullName evidence="1">Uncharacterized protein</fullName>
    </submittedName>
</protein>
<reference evidence="2" key="1">
    <citation type="journal article" date="2024" name="Front. Bioeng. Biotechnol.">
        <title>Genome-scale model development and genomic sequencing of the oleaginous clade Lipomyces.</title>
        <authorList>
            <person name="Czajka J.J."/>
            <person name="Han Y."/>
            <person name="Kim J."/>
            <person name="Mondo S.J."/>
            <person name="Hofstad B.A."/>
            <person name="Robles A."/>
            <person name="Haridas S."/>
            <person name="Riley R."/>
            <person name="LaButti K."/>
            <person name="Pangilinan J."/>
            <person name="Andreopoulos W."/>
            <person name="Lipzen A."/>
            <person name="Yan J."/>
            <person name="Wang M."/>
            <person name="Ng V."/>
            <person name="Grigoriev I.V."/>
            <person name="Spatafora J.W."/>
            <person name="Magnuson J.K."/>
            <person name="Baker S.E."/>
            <person name="Pomraning K.R."/>
        </authorList>
    </citation>
    <scope>NUCLEOTIDE SEQUENCE [LARGE SCALE GENOMIC DNA]</scope>
    <source>
        <strain evidence="2">CBS 7786</strain>
    </source>
</reference>
<dbReference type="Proteomes" id="UP001433508">
    <property type="component" value="Unassembled WGS sequence"/>
</dbReference>